<organism evidence="10 11">
    <name type="scientific">Oceanibaculum pacificum</name>
    <dbReference type="NCBI Taxonomy" id="580166"/>
    <lineage>
        <taxon>Bacteria</taxon>
        <taxon>Pseudomonadati</taxon>
        <taxon>Pseudomonadota</taxon>
        <taxon>Alphaproteobacteria</taxon>
        <taxon>Rhodospirillales</taxon>
        <taxon>Oceanibaculaceae</taxon>
        <taxon>Oceanibaculum</taxon>
    </lineage>
</organism>
<sequence length="328" mass="34564">MLLFDGLTAEILILLIAALAVDGYAGGLRWPAALSTAHPGRLAERAARWFDDRLNRAARSPASLRLRGWLAALMLLAIALLTGGALQILAGAHGLGWAVALVLMVMLLTVRQPYDRASAARQALQGGNLDAARIAVDPLTDRDIYKMDAHSVARTAVEAAAERFVTGVAAPVLWAALFGLPGLLVQGVLLRAAGTVRRPDRALYGQAFILLAAIVTRPAAWLAGILFCIAAIAVPTAKPMAALKMMLRDGGKGSLSQARALAAMAGALDFSLAGPRHYAQRSIEEPWIGSGRARLLPDDIRRALMLFAIGCVVSAGLLAGLVVLILRI</sequence>
<feature type="transmembrane region" description="Helical" evidence="9">
    <location>
        <begin position="6"/>
        <end position="25"/>
    </location>
</feature>
<dbReference type="PANTHER" id="PTHR34308">
    <property type="entry name" value="COBALAMIN BIOSYNTHESIS PROTEIN CBIB"/>
    <property type="match status" value="1"/>
</dbReference>
<accession>A0A154WH02</accession>
<keyword evidence="4" id="KW-1003">Cell membrane</keyword>
<comment type="similarity">
    <text evidence="3">Belongs to the CobD/CbiB family.</text>
</comment>
<evidence type="ECO:0000256" key="4">
    <source>
        <dbReference type="ARBA" id="ARBA00022475"/>
    </source>
</evidence>
<dbReference type="GO" id="GO:0009236">
    <property type="term" value="P:cobalamin biosynthetic process"/>
    <property type="evidence" value="ECO:0007669"/>
    <property type="project" value="UniProtKB-UniPathway"/>
</dbReference>
<evidence type="ECO:0000256" key="5">
    <source>
        <dbReference type="ARBA" id="ARBA00022573"/>
    </source>
</evidence>
<feature type="transmembrane region" description="Helical" evidence="9">
    <location>
        <begin position="95"/>
        <end position="114"/>
    </location>
</feature>
<dbReference type="PANTHER" id="PTHR34308:SF1">
    <property type="entry name" value="COBALAMIN BIOSYNTHESIS PROTEIN CBIB"/>
    <property type="match status" value="1"/>
</dbReference>
<proteinExistence type="inferred from homology"/>
<feature type="transmembrane region" description="Helical" evidence="9">
    <location>
        <begin position="164"/>
        <end position="184"/>
    </location>
</feature>
<evidence type="ECO:0000313" key="10">
    <source>
        <dbReference type="EMBL" id="KZD12792.1"/>
    </source>
</evidence>
<keyword evidence="6 9" id="KW-0812">Transmembrane</keyword>
<dbReference type="UniPathway" id="UPA00148"/>
<keyword evidence="7 9" id="KW-1133">Transmembrane helix</keyword>
<comment type="pathway">
    <text evidence="2">Cofactor biosynthesis; adenosylcobalamin biosynthesis.</text>
</comment>
<evidence type="ECO:0000256" key="7">
    <source>
        <dbReference type="ARBA" id="ARBA00022989"/>
    </source>
</evidence>
<evidence type="ECO:0000256" key="3">
    <source>
        <dbReference type="ARBA" id="ARBA00006263"/>
    </source>
</evidence>
<dbReference type="AlphaFoldDB" id="A0A154WH02"/>
<keyword evidence="8 9" id="KW-0472">Membrane</keyword>
<gene>
    <name evidence="10" type="ORF">AUP43_00165</name>
</gene>
<evidence type="ECO:0000313" key="11">
    <source>
        <dbReference type="Proteomes" id="UP000076400"/>
    </source>
</evidence>
<comment type="subcellular location">
    <subcellularLocation>
        <location evidence="1">Cell membrane</location>
        <topology evidence="1">Multi-pass membrane protein</topology>
    </subcellularLocation>
</comment>
<dbReference type="GO" id="GO:0048472">
    <property type="term" value="F:threonine-phosphate decarboxylase activity"/>
    <property type="evidence" value="ECO:0007669"/>
    <property type="project" value="InterPro"/>
</dbReference>
<keyword evidence="11" id="KW-1185">Reference proteome</keyword>
<evidence type="ECO:0000256" key="8">
    <source>
        <dbReference type="ARBA" id="ARBA00023136"/>
    </source>
</evidence>
<dbReference type="InterPro" id="IPR004485">
    <property type="entry name" value="Cobalamin_biosynth_CobD/CbiB"/>
</dbReference>
<dbReference type="OrthoDB" id="9811967at2"/>
<comment type="caution">
    <text evidence="10">The sequence shown here is derived from an EMBL/GenBank/DDBJ whole genome shotgun (WGS) entry which is preliminary data.</text>
</comment>
<feature type="transmembrane region" description="Helical" evidence="9">
    <location>
        <begin position="204"/>
        <end position="237"/>
    </location>
</feature>
<evidence type="ECO:0000256" key="6">
    <source>
        <dbReference type="ARBA" id="ARBA00022692"/>
    </source>
</evidence>
<evidence type="ECO:0000256" key="2">
    <source>
        <dbReference type="ARBA" id="ARBA00004953"/>
    </source>
</evidence>
<protein>
    <recommendedName>
        <fullName evidence="12">Cobalamin biosynthesis protein CobD</fullName>
    </recommendedName>
</protein>
<feature type="transmembrane region" description="Helical" evidence="9">
    <location>
        <begin position="69"/>
        <end position="89"/>
    </location>
</feature>
<feature type="transmembrane region" description="Helical" evidence="9">
    <location>
        <begin position="304"/>
        <end position="326"/>
    </location>
</feature>
<name>A0A154WH02_9PROT</name>
<dbReference type="GO" id="GO:0005886">
    <property type="term" value="C:plasma membrane"/>
    <property type="evidence" value="ECO:0007669"/>
    <property type="project" value="UniProtKB-SubCell"/>
</dbReference>
<dbReference type="STRING" id="580166.AUP43_00165"/>
<evidence type="ECO:0008006" key="12">
    <source>
        <dbReference type="Google" id="ProtNLM"/>
    </source>
</evidence>
<evidence type="ECO:0000256" key="9">
    <source>
        <dbReference type="SAM" id="Phobius"/>
    </source>
</evidence>
<reference evidence="10 11" key="1">
    <citation type="submission" date="2015-12" db="EMBL/GenBank/DDBJ databases">
        <title>Genome sequence of Oceanibaculum pacificum MCCC 1A02656.</title>
        <authorList>
            <person name="Lu L."/>
            <person name="Lai Q."/>
            <person name="Shao Z."/>
            <person name="Qian P."/>
        </authorList>
    </citation>
    <scope>NUCLEOTIDE SEQUENCE [LARGE SCALE GENOMIC DNA]</scope>
    <source>
        <strain evidence="10 11">MCCC 1A02656</strain>
    </source>
</reference>
<dbReference type="Pfam" id="PF03186">
    <property type="entry name" value="CobD_Cbib"/>
    <property type="match status" value="1"/>
</dbReference>
<dbReference type="Proteomes" id="UP000076400">
    <property type="component" value="Unassembled WGS sequence"/>
</dbReference>
<dbReference type="EMBL" id="LPXN01000001">
    <property type="protein sequence ID" value="KZD12792.1"/>
    <property type="molecule type" value="Genomic_DNA"/>
</dbReference>
<keyword evidence="5" id="KW-0169">Cobalamin biosynthesis</keyword>
<evidence type="ECO:0000256" key="1">
    <source>
        <dbReference type="ARBA" id="ARBA00004651"/>
    </source>
</evidence>
<dbReference type="RefSeq" id="WP_067550919.1">
    <property type="nucleotide sequence ID" value="NZ_LPXN01000001.1"/>
</dbReference>